<dbReference type="EMBL" id="CAJRAU010000007">
    <property type="protein sequence ID" value="CAG5072946.1"/>
    <property type="molecule type" value="Genomic_DNA"/>
</dbReference>
<keyword evidence="2" id="KW-1185">Reference proteome</keyword>
<proteinExistence type="predicted"/>
<dbReference type="Proteomes" id="UP000679725">
    <property type="component" value="Unassembled WGS sequence"/>
</dbReference>
<gene>
    <name evidence="1" type="ORF">DYBT9623_04482</name>
</gene>
<protein>
    <recommendedName>
        <fullName evidence="3">CobQ/CobB/MinD/ParA nucleotide binding domain-containing protein</fullName>
    </recommendedName>
</protein>
<sequence length="232" mass="26392">MRRKFNLILQAKGGVGKSLHTYLRALSEKDKTSLFVDLDSSTQTSTRQLAFLGDERLETISLIDNRDMLVRDLFIGYIESLMQTPFYEIFMDFGAPESEQFPALVSRDLDFKEWCDEVNADAVFHIIIGGGGAYRASVEYLQKMIEVLEGKFRILVWENVFSFRQFSRLSEELANNCAALGLEHIRFGDFEANSLLGSQILDGIRNGSPLENYGPGARLRLKKEIRESFCHA</sequence>
<comment type="caution">
    <text evidence="1">The sequence shown here is derived from an EMBL/GenBank/DDBJ whole genome shotgun (WGS) entry which is preliminary data.</text>
</comment>
<evidence type="ECO:0000313" key="1">
    <source>
        <dbReference type="EMBL" id="CAG5072946.1"/>
    </source>
</evidence>
<reference evidence="1 2" key="1">
    <citation type="submission" date="2021-04" db="EMBL/GenBank/DDBJ databases">
        <authorList>
            <person name="Rodrigo-Torres L."/>
            <person name="Arahal R. D."/>
            <person name="Lucena T."/>
        </authorList>
    </citation>
    <scope>NUCLEOTIDE SEQUENCE [LARGE SCALE GENOMIC DNA]</scope>
    <source>
        <strain evidence="1 2">CECT 9623</strain>
    </source>
</reference>
<name>A0ABM8UWS1_9BACT</name>
<evidence type="ECO:0000313" key="2">
    <source>
        <dbReference type="Proteomes" id="UP000679725"/>
    </source>
</evidence>
<accession>A0ABM8UWS1</accession>
<evidence type="ECO:0008006" key="3">
    <source>
        <dbReference type="Google" id="ProtNLM"/>
    </source>
</evidence>
<organism evidence="1 2">
    <name type="scientific">Dyadobacter linearis</name>
    <dbReference type="NCBI Taxonomy" id="2823330"/>
    <lineage>
        <taxon>Bacteria</taxon>
        <taxon>Pseudomonadati</taxon>
        <taxon>Bacteroidota</taxon>
        <taxon>Cytophagia</taxon>
        <taxon>Cytophagales</taxon>
        <taxon>Spirosomataceae</taxon>
        <taxon>Dyadobacter</taxon>
    </lineage>
</organism>
<dbReference type="RefSeq" id="WP_215235754.1">
    <property type="nucleotide sequence ID" value="NZ_CAJRAU010000007.1"/>
</dbReference>